<reference evidence="2 3" key="1">
    <citation type="submission" date="2020-03" db="EMBL/GenBank/DDBJ databases">
        <title>Propioniciclava sp. nov., isolated from Hydrophilus acuminatus.</title>
        <authorList>
            <person name="Hyun D.-W."/>
            <person name="Bae J.-W."/>
        </authorList>
    </citation>
    <scope>NUCLEOTIDE SEQUENCE [LARGE SCALE GENOMIC DNA]</scope>
    <source>
        <strain evidence="2 3">HDW11</strain>
    </source>
</reference>
<feature type="transmembrane region" description="Helical" evidence="1">
    <location>
        <begin position="59"/>
        <end position="76"/>
    </location>
</feature>
<proteinExistence type="predicted"/>
<dbReference type="AlphaFoldDB" id="A0A6G7Y307"/>
<dbReference type="EMBL" id="CP049865">
    <property type="protein sequence ID" value="QIK71192.1"/>
    <property type="molecule type" value="Genomic_DNA"/>
</dbReference>
<dbReference type="PROSITE" id="PS51257">
    <property type="entry name" value="PROKAR_LIPOPROTEIN"/>
    <property type="match status" value="1"/>
</dbReference>
<evidence type="ECO:0000313" key="2">
    <source>
        <dbReference type="EMBL" id="QIK71192.1"/>
    </source>
</evidence>
<dbReference type="Proteomes" id="UP000501058">
    <property type="component" value="Chromosome"/>
</dbReference>
<keyword evidence="1" id="KW-0812">Transmembrane</keyword>
<dbReference type="RefSeq" id="WP_166231384.1">
    <property type="nucleotide sequence ID" value="NZ_CP049865.1"/>
</dbReference>
<evidence type="ECO:0000256" key="1">
    <source>
        <dbReference type="SAM" id="Phobius"/>
    </source>
</evidence>
<gene>
    <name evidence="2" type="ORF">G7070_01430</name>
</gene>
<feature type="transmembrane region" description="Helical" evidence="1">
    <location>
        <begin position="115"/>
        <end position="134"/>
    </location>
</feature>
<protein>
    <submittedName>
        <fullName evidence="2">Uncharacterized protein</fullName>
    </submittedName>
</protein>
<evidence type="ECO:0000313" key="3">
    <source>
        <dbReference type="Proteomes" id="UP000501058"/>
    </source>
</evidence>
<dbReference type="KEGG" id="prv:G7070_01430"/>
<accession>A0A6G7Y307</accession>
<keyword evidence="1" id="KW-0472">Membrane</keyword>
<keyword evidence="1" id="KW-1133">Transmembrane helix</keyword>
<name>A0A6G7Y307_9ACTN</name>
<feature type="transmembrane region" description="Helical" evidence="1">
    <location>
        <begin position="34"/>
        <end position="52"/>
    </location>
</feature>
<feature type="transmembrane region" description="Helical" evidence="1">
    <location>
        <begin position="173"/>
        <end position="198"/>
    </location>
</feature>
<feature type="transmembrane region" description="Helical" evidence="1">
    <location>
        <begin position="140"/>
        <end position="161"/>
    </location>
</feature>
<organism evidence="2 3">
    <name type="scientific">Propioniciclava coleopterorum</name>
    <dbReference type="NCBI Taxonomy" id="2714937"/>
    <lineage>
        <taxon>Bacteria</taxon>
        <taxon>Bacillati</taxon>
        <taxon>Actinomycetota</taxon>
        <taxon>Actinomycetes</taxon>
        <taxon>Propionibacteriales</taxon>
        <taxon>Propionibacteriaceae</taxon>
        <taxon>Propioniciclava</taxon>
    </lineage>
</organism>
<feature type="transmembrane region" description="Helical" evidence="1">
    <location>
        <begin position="88"/>
        <end position="108"/>
    </location>
</feature>
<keyword evidence="3" id="KW-1185">Reference proteome</keyword>
<sequence length="208" mass="21455">MRMWVRAGFLLVATLLLAGSGCRATLLLPIAWPCALPWVCWGYTAFLGVLLLTRAVTGWPAVALAALSGIPAGIGLSRVGYVADVAGMALWGTGVVLAIAVPVSLAVFPARRRNCVGAALSCVPLLTAFLLNPYAAHASWPAWTAMALLMGMVFGLARLTVSGVRRLADRPGSVSAAAALACPIAALATVMAVATWWLGFALKVGSVL</sequence>